<accession>A0A1F7J930</accession>
<evidence type="ECO:0000259" key="2">
    <source>
        <dbReference type="PROSITE" id="PS50164"/>
    </source>
</evidence>
<organism evidence="3 4">
    <name type="scientific">Candidatus Roizmanbacteria bacterium RIFCSPLOWO2_01_FULL_41_22</name>
    <dbReference type="NCBI Taxonomy" id="1802067"/>
    <lineage>
        <taxon>Bacteria</taxon>
        <taxon>Candidatus Roizmaniibacteriota</taxon>
    </lineage>
</organism>
<dbReference type="Pfam" id="PF01541">
    <property type="entry name" value="GIY-YIG"/>
    <property type="match status" value="1"/>
</dbReference>
<evidence type="ECO:0000256" key="1">
    <source>
        <dbReference type="ARBA" id="ARBA00007435"/>
    </source>
</evidence>
<dbReference type="SUPFAM" id="SSF82771">
    <property type="entry name" value="GIY-YIG endonuclease"/>
    <property type="match status" value="1"/>
</dbReference>
<proteinExistence type="inferred from homology"/>
<protein>
    <recommendedName>
        <fullName evidence="2">GIY-YIG domain-containing protein</fullName>
    </recommendedName>
</protein>
<dbReference type="PROSITE" id="PS50164">
    <property type="entry name" value="GIY_YIG"/>
    <property type="match status" value="1"/>
</dbReference>
<dbReference type="InterPro" id="IPR035901">
    <property type="entry name" value="GIY-YIG_endonuc_sf"/>
</dbReference>
<gene>
    <name evidence="3" type="ORF">A2966_01610</name>
</gene>
<dbReference type="PANTHER" id="PTHR34477:SF1">
    <property type="entry name" value="UPF0213 PROTEIN YHBQ"/>
    <property type="match status" value="1"/>
</dbReference>
<feature type="domain" description="GIY-YIG" evidence="2">
    <location>
        <begin position="1"/>
        <end position="76"/>
    </location>
</feature>
<dbReference type="InterPro" id="IPR050190">
    <property type="entry name" value="UPF0213_domain"/>
</dbReference>
<dbReference type="InterPro" id="IPR000305">
    <property type="entry name" value="GIY-YIG_endonuc"/>
</dbReference>
<reference evidence="3 4" key="1">
    <citation type="journal article" date="2016" name="Nat. Commun.">
        <title>Thousands of microbial genomes shed light on interconnected biogeochemical processes in an aquifer system.</title>
        <authorList>
            <person name="Anantharaman K."/>
            <person name="Brown C.T."/>
            <person name="Hug L.A."/>
            <person name="Sharon I."/>
            <person name="Castelle C.J."/>
            <person name="Probst A.J."/>
            <person name="Thomas B.C."/>
            <person name="Singh A."/>
            <person name="Wilkins M.J."/>
            <person name="Karaoz U."/>
            <person name="Brodie E.L."/>
            <person name="Williams K.H."/>
            <person name="Hubbard S.S."/>
            <person name="Banfield J.F."/>
        </authorList>
    </citation>
    <scope>NUCLEOTIDE SEQUENCE [LARGE SCALE GENOMIC DNA]</scope>
</reference>
<evidence type="ECO:0000313" key="4">
    <source>
        <dbReference type="Proteomes" id="UP000176480"/>
    </source>
</evidence>
<comment type="caution">
    <text evidence="3">The sequence shown here is derived from an EMBL/GenBank/DDBJ whole genome shotgun (WGS) entry which is preliminary data.</text>
</comment>
<dbReference type="EMBL" id="MGAR01000014">
    <property type="protein sequence ID" value="OGK52128.1"/>
    <property type="molecule type" value="Genomic_DNA"/>
</dbReference>
<sequence length="92" mass="10601">MTVCTYLIKSEKDGSFYTGIASDPIKRLNVHNRGASKTTSRKKPFLLVYVRYHKDYSEARRHEIWLKKKNRDYKNMLADVAQLAPPISGGVK</sequence>
<evidence type="ECO:0000313" key="3">
    <source>
        <dbReference type="EMBL" id="OGK52128.1"/>
    </source>
</evidence>
<dbReference type="STRING" id="1802067.A2966_01610"/>
<dbReference type="PANTHER" id="PTHR34477">
    <property type="entry name" value="UPF0213 PROTEIN YHBQ"/>
    <property type="match status" value="1"/>
</dbReference>
<name>A0A1F7J930_9BACT</name>
<dbReference type="AlphaFoldDB" id="A0A1F7J930"/>
<dbReference type="Proteomes" id="UP000176480">
    <property type="component" value="Unassembled WGS sequence"/>
</dbReference>
<comment type="similarity">
    <text evidence="1">Belongs to the UPF0213 family.</text>
</comment>
<dbReference type="Gene3D" id="3.40.1440.10">
    <property type="entry name" value="GIY-YIG endonuclease"/>
    <property type="match status" value="1"/>
</dbReference>